<keyword evidence="7" id="KW-1185">Reference proteome</keyword>
<protein>
    <recommendedName>
        <fullName evidence="1">peptide-methionine (S)-S-oxide reductase</fullName>
        <ecNumber evidence="1">1.8.4.11</ecNumber>
    </recommendedName>
</protein>
<evidence type="ECO:0000256" key="1">
    <source>
        <dbReference type="ARBA" id="ARBA00012502"/>
    </source>
</evidence>
<dbReference type="GO" id="GO:0008113">
    <property type="term" value="F:peptide-methionine (S)-S-oxide reductase activity"/>
    <property type="evidence" value="ECO:0007669"/>
    <property type="project" value="UniProtKB-EC"/>
</dbReference>
<evidence type="ECO:0000256" key="4">
    <source>
        <dbReference type="ARBA" id="ARBA00048782"/>
    </source>
</evidence>
<dbReference type="InterPro" id="IPR036509">
    <property type="entry name" value="Met_Sox_Rdtase_MsrA_sf"/>
</dbReference>
<organism evidence="6 7">
    <name type="scientific">Neolewinella aquimaris</name>
    <dbReference type="NCBI Taxonomy" id="1835722"/>
    <lineage>
        <taxon>Bacteria</taxon>
        <taxon>Pseudomonadati</taxon>
        <taxon>Bacteroidota</taxon>
        <taxon>Saprospiria</taxon>
        <taxon>Saprospirales</taxon>
        <taxon>Lewinellaceae</taxon>
        <taxon>Neolewinella</taxon>
    </lineage>
</organism>
<evidence type="ECO:0000256" key="2">
    <source>
        <dbReference type="ARBA" id="ARBA00023002"/>
    </source>
</evidence>
<dbReference type="InterPro" id="IPR002569">
    <property type="entry name" value="Met_Sox_Rdtase_MsrA_dom"/>
</dbReference>
<dbReference type="SUPFAM" id="SSF55068">
    <property type="entry name" value="Peptide methionine sulfoxide reductase"/>
    <property type="match status" value="1"/>
</dbReference>
<comment type="caution">
    <text evidence="6">The sequence shown here is derived from an EMBL/GenBank/DDBJ whole genome shotgun (WGS) entry which is preliminary data.</text>
</comment>
<dbReference type="PANTHER" id="PTHR43774:SF1">
    <property type="entry name" value="PEPTIDE METHIONINE SULFOXIDE REDUCTASE MSRA 2"/>
    <property type="match status" value="1"/>
</dbReference>
<name>A0A840E3J1_9BACT</name>
<dbReference type="EMBL" id="JACIFF010000007">
    <property type="protein sequence ID" value="MBB4080144.1"/>
    <property type="molecule type" value="Genomic_DNA"/>
</dbReference>
<gene>
    <name evidence="6" type="ORF">GGR28_002774</name>
</gene>
<dbReference type="Pfam" id="PF01625">
    <property type="entry name" value="PMSR"/>
    <property type="match status" value="1"/>
</dbReference>
<evidence type="ECO:0000256" key="3">
    <source>
        <dbReference type="ARBA" id="ARBA00047806"/>
    </source>
</evidence>
<dbReference type="Gene3D" id="3.30.1060.10">
    <property type="entry name" value="Peptide methionine sulphoxide reductase MsrA"/>
    <property type="match status" value="1"/>
</dbReference>
<sequence>MSSLKRIGLGGGCHWCTEGVFVSLRGVVRVEQGWIASESPYDALSEAVIVHYDESEIRAVQLILAHLETHAATSDHALRGKYRSAVYYFNAEDAAHYRELLREVAEHTELSLRTLVLPFVAFRPSLPEHRDYFRSDPERPFCRRYIQPKLARLHDKRPELFSG</sequence>
<accession>A0A840E3J1</accession>
<dbReference type="RefSeq" id="WP_183496382.1">
    <property type="nucleotide sequence ID" value="NZ_JACIFF010000007.1"/>
</dbReference>
<feature type="domain" description="Peptide methionine sulphoxide reductase MsrA" evidence="5">
    <location>
        <begin position="7"/>
        <end position="142"/>
    </location>
</feature>
<keyword evidence="2 6" id="KW-0560">Oxidoreductase</keyword>
<evidence type="ECO:0000313" key="7">
    <source>
        <dbReference type="Proteomes" id="UP000576209"/>
    </source>
</evidence>
<dbReference type="Proteomes" id="UP000576209">
    <property type="component" value="Unassembled WGS sequence"/>
</dbReference>
<evidence type="ECO:0000259" key="5">
    <source>
        <dbReference type="Pfam" id="PF01625"/>
    </source>
</evidence>
<evidence type="ECO:0000313" key="6">
    <source>
        <dbReference type="EMBL" id="MBB4080144.1"/>
    </source>
</evidence>
<dbReference type="EC" id="1.8.4.11" evidence="1"/>
<dbReference type="AlphaFoldDB" id="A0A840E3J1"/>
<proteinExistence type="predicted"/>
<comment type="catalytic activity">
    <reaction evidence="3">
        <text>L-methionyl-[protein] + [thioredoxin]-disulfide + H2O = L-methionyl-(S)-S-oxide-[protein] + [thioredoxin]-dithiol</text>
        <dbReference type="Rhea" id="RHEA:14217"/>
        <dbReference type="Rhea" id="RHEA-COMP:10698"/>
        <dbReference type="Rhea" id="RHEA-COMP:10700"/>
        <dbReference type="Rhea" id="RHEA-COMP:12313"/>
        <dbReference type="Rhea" id="RHEA-COMP:12315"/>
        <dbReference type="ChEBI" id="CHEBI:15377"/>
        <dbReference type="ChEBI" id="CHEBI:16044"/>
        <dbReference type="ChEBI" id="CHEBI:29950"/>
        <dbReference type="ChEBI" id="CHEBI:44120"/>
        <dbReference type="ChEBI" id="CHEBI:50058"/>
        <dbReference type="EC" id="1.8.4.11"/>
    </reaction>
</comment>
<dbReference type="PANTHER" id="PTHR43774">
    <property type="entry name" value="PEPTIDE METHIONINE SULFOXIDE REDUCTASE"/>
    <property type="match status" value="1"/>
</dbReference>
<reference evidence="6 7" key="1">
    <citation type="submission" date="2020-08" db="EMBL/GenBank/DDBJ databases">
        <title>Genomic Encyclopedia of Type Strains, Phase IV (KMG-IV): sequencing the most valuable type-strain genomes for metagenomic binning, comparative biology and taxonomic classification.</title>
        <authorList>
            <person name="Goeker M."/>
        </authorList>
    </citation>
    <scope>NUCLEOTIDE SEQUENCE [LARGE SCALE GENOMIC DNA]</scope>
    <source>
        <strain evidence="6 7">DSM 105137</strain>
    </source>
</reference>
<comment type="catalytic activity">
    <reaction evidence="4">
        <text>[thioredoxin]-disulfide + L-methionine + H2O = L-methionine (S)-S-oxide + [thioredoxin]-dithiol</text>
        <dbReference type="Rhea" id="RHEA:19993"/>
        <dbReference type="Rhea" id="RHEA-COMP:10698"/>
        <dbReference type="Rhea" id="RHEA-COMP:10700"/>
        <dbReference type="ChEBI" id="CHEBI:15377"/>
        <dbReference type="ChEBI" id="CHEBI:29950"/>
        <dbReference type="ChEBI" id="CHEBI:50058"/>
        <dbReference type="ChEBI" id="CHEBI:57844"/>
        <dbReference type="ChEBI" id="CHEBI:58772"/>
        <dbReference type="EC" id="1.8.4.11"/>
    </reaction>
</comment>